<proteinExistence type="predicted"/>
<gene>
    <name evidence="1" type="ORF">UFOPK3720_00541</name>
</gene>
<protein>
    <submittedName>
        <fullName evidence="1">Unannotated protein</fullName>
    </submittedName>
</protein>
<accession>A0A6J7I9W5</accession>
<organism evidence="1">
    <name type="scientific">freshwater metagenome</name>
    <dbReference type="NCBI Taxonomy" id="449393"/>
    <lineage>
        <taxon>unclassified sequences</taxon>
        <taxon>metagenomes</taxon>
        <taxon>ecological metagenomes</taxon>
    </lineage>
</organism>
<evidence type="ECO:0000313" key="1">
    <source>
        <dbReference type="EMBL" id="CAB4927227.1"/>
    </source>
</evidence>
<name>A0A6J7I9W5_9ZZZZ</name>
<dbReference type="EMBL" id="CAFBNB010000077">
    <property type="protein sequence ID" value="CAB4927227.1"/>
    <property type="molecule type" value="Genomic_DNA"/>
</dbReference>
<dbReference type="AlphaFoldDB" id="A0A6J7I9W5"/>
<sequence length="211" mass="22123">MIYSTLGERLQRMSEYFDPTVDNGAHDESRMGDALADHLLAEAAASLQSDTDADVLAEAAEILTAERVGLSLADRLAATSRPVTMMLRSGCRVEGTVERVGVHVVVLIDRDHARHCIAIASVVTVRGLRPALTAGPNASPAGGGRPRTADLTWGMFLRDEPAAHVRIVFFDGSALTGLPALAGADHVDILEADGGVTTCALASVSQAVRQG</sequence>
<reference evidence="1" key="1">
    <citation type="submission" date="2020-05" db="EMBL/GenBank/DDBJ databases">
        <authorList>
            <person name="Chiriac C."/>
            <person name="Salcher M."/>
            <person name="Ghai R."/>
            <person name="Kavagutti S V."/>
        </authorList>
    </citation>
    <scope>NUCLEOTIDE SEQUENCE</scope>
</reference>